<dbReference type="Gene3D" id="3.30.450.20">
    <property type="entry name" value="PAS domain"/>
    <property type="match status" value="5"/>
</dbReference>
<feature type="domain" description="PAS" evidence="10">
    <location>
        <begin position="580"/>
        <end position="615"/>
    </location>
</feature>
<dbReference type="PROSITE" id="PS50883">
    <property type="entry name" value="EAL"/>
    <property type="match status" value="1"/>
</dbReference>
<evidence type="ECO:0000256" key="1">
    <source>
        <dbReference type="ARBA" id="ARBA00004370"/>
    </source>
</evidence>
<keyword evidence="4" id="KW-0547">Nucleotide-binding</keyword>
<keyword evidence="9" id="KW-1133">Transmembrane helix</keyword>
<dbReference type="CDD" id="cd18773">
    <property type="entry name" value="PDC1_HK_sensor"/>
    <property type="match status" value="1"/>
</dbReference>
<dbReference type="Pfam" id="PF00989">
    <property type="entry name" value="PAS"/>
    <property type="match status" value="1"/>
</dbReference>
<evidence type="ECO:0000313" key="15">
    <source>
        <dbReference type="EMBL" id="BBI99926.1"/>
    </source>
</evidence>
<dbReference type="InterPro" id="IPR000160">
    <property type="entry name" value="GGDEF_dom"/>
</dbReference>
<feature type="domain" description="EAL" evidence="12">
    <location>
        <begin position="1111"/>
        <end position="1364"/>
    </location>
</feature>
<dbReference type="SMART" id="SM00052">
    <property type="entry name" value="EAL"/>
    <property type="match status" value="1"/>
</dbReference>
<evidence type="ECO:0000259" key="12">
    <source>
        <dbReference type="PROSITE" id="PS50883"/>
    </source>
</evidence>
<dbReference type="SMART" id="SM00091">
    <property type="entry name" value="PAS"/>
    <property type="match status" value="4"/>
</dbReference>
<evidence type="ECO:0000256" key="2">
    <source>
        <dbReference type="ARBA" id="ARBA00022553"/>
    </source>
</evidence>
<dbReference type="PANTHER" id="PTHR44757">
    <property type="entry name" value="DIGUANYLATE CYCLASE DGCP"/>
    <property type="match status" value="1"/>
</dbReference>
<dbReference type="InterPro" id="IPR035965">
    <property type="entry name" value="PAS-like_dom_sf"/>
</dbReference>
<feature type="domain" description="HAMP" evidence="13">
    <location>
        <begin position="354"/>
        <end position="406"/>
    </location>
</feature>
<dbReference type="InterPro" id="IPR035919">
    <property type="entry name" value="EAL_sf"/>
</dbReference>
<dbReference type="SUPFAM" id="SSF55073">
    <property type="entry name" value="Nucleotide cyclase"/>
    <property type="match status" value="1"/>
</dbReference>
<evidence type="ECO:0000259" key="11">
    <source>
        <dbReference type="PROSITE" id="PS50113"/>
    </source>
</evidence>
<accession>A0AAN1T0H5</accession>
<feature type="domain" description="PAS" evidence="10">
    <location>
        <begin position="450"/>
        <end position="520"/>
    </location>
</feature>
<evidence type="ECO:0000256" key="8">
    <source>
        <dbReference type="SAM" id="Coils"/>
    </source>
</evidence>
<dbReference type="InterPro" id="IPR013656">
    <property type="entry name" value="PAS_4"/>
</dbReference>
<dbReference type="FunFam" id="3.30.70.270:FF:000001">
    <property type="entry name" value="Diguanylate cyclase domain protein"/>
    <property type="match status" value="1"/>
</dbReference>
<evidence type="ECO:0000256" key="3">
    <source>
        <dbReference type="ARBA" id="ARBA00022679"/>
    </source>
</evidence>
<dbReference type="SUPFAM" id="SSF103190">
    <property type="entry name" value="Sensory domain-like"/>
    <property type="match status" value="1"/>
</dbReference>
<dbReference type="InterPro" id="IPR029151">
    <property type="entry name" value="Sensor-like_sf"/>
</dbReference>
<dbReference type="EMBL" id="AP019536">
    <property type="protein sequence ID" value="BBI99926.1"/>
    <property type="molecule type" value="Genomic_DNA"/>
</dbReference>
<dbReference type="Pfam" id="PF00672">
    <property type="entry name" value="HAMP"/>
    <property type="match status" value="1"/>
</dbReference>
<reference evidence="15 16" key="1">
    <citation type="submission" date="2019-03" db="EMBL/GenBank/DDBJ databases">
        <title>Complete genome sequence of Ferrigenium kumadai strain An22, a microaerophilic iron-oxidizing bacterium isolated from a paddy field soil.</title>
        <authorList>
            <person name="Watanabe T."/>
            <person name="Asakawa S."/>
        </authorList>
    </citation>
    <scope>NUCLEOTIDE SEQUENCE [LARGE SCALE GENOMIC DNA]</scope>
    <source>
        <strain evidence="15 16">An22</strain>
    </source>
</reference>
<dbReference type="GO" id="GO:0000160">
    <property type="term" value="P:phosphorelay signal transduction system"/>
    <property type="evidence" value="ECO:0007669"/>
    <property type="project" value="UniProtKB-KW"/>
</dbReference>
<evidence type="ECO:0000259" key="14">
    <source>
        <dbReference type="PROSITE" id="PS50887"/>
    </source>
</evidence>
<evidence type="ECO:0000256" key="6">
    <source>
        <dbReference type="ARBA" id="ARBA00022840"/>
    </source>
</evidence>
<dbReference type="CDD" id="cd01949">
    <property type="entry name" value="GGDEF"/>
    <property type="match status" value="1"/>
</dbReference>
<dbReference type="Proteomes" id="UP001319121">
    <property type="component" value="Chromosome"/>
</dbReference>
<dbReference type="PROSITE" id="PS50113">
    <property type="entry name" value="PAC"/>
    <property type="match status" value="1"/>
</dbReference>
<dbReference type="PROSITE" id="PS50112">
    <property type="entry name" value="PAS"/>
    <property type="match status" value="4"/>
</dbReference>
<feature type="coiled-coil region" evidence="8">
    <location>
        <begin position="412"/>
        <end position="450"/>
    </location>
</feature>
<keyword evidence="8" id="KW-0175">Coiled coil</keyword>
<gene>
    <name evidence="15" type="ORF">FGKAn22_16190</name>
</gene>
<evidence type="ECO:0000256" key="7">
    <source>
        <dbReference type="ARBA" id="ARBA00023012"/>
    </source>
</evidence>
<feature type="domain" description="PAS" evidence="10">
    <location>
        <begin position="805"/>
        <end position="853"/>
    </location>
</feature>
<dbReference type="Gene3D" id="6.10.340.10">
    <property type="match status" value="1"/>
</dbReference>
<dbReference type="InterPro" id="IPR048760">
    <property type="entry name" value="VP0354-like_sensor_dom"/>
</dbReference>
<dbReference type="SMART" id="SM00086">
    <property type="entry name" value="PAC"/>
    <property type="match status" value="4"/>
</dbReference>
<keyword evidence="2" id="KW-0597">Phosphoprotein</keyword>
<dbReference type="InterPro" id="IPR029787">
    <property type="entry name" value="Nucleotide_cyclase"/>
</dbReference>
<dbReference type="Gene3D" id="3.30.70.270">
    <property type="match status" value="1"/>
</dbReference>
<dbReference type="InterPro" id="IPR000700">
    <property type="entry name" value="PAS-assoc_C"/>
</dbReference>
<protein>
    <submittedName>
        <fullName evidence="15">Uncharacterized protein</fullName>
    </submittedName>
</protein>
<evidence type="ECO:0000256" key="4">
    <source>
        <dbReference type="ARBA" id="ARBA00022741"/>
    </source>
</evidence>
<evidence type="ECO:0000256" key="9">
    <source>
        <dbReference type="SAM" id="Phobius"/>
    </source>
</evidence>
<comment type="subcellular location">
    <subcellularLocation>
        <location evidence="1">Membrane</location>
    </subcellularLocation>
</comment>
<keyword evidence="16" id="KW-1185">Reference proteome</keyword>
<feature type="domain" description="PAS" evidence="10">
    <location>
        <begin position="698"/>
        <end position="761"/>
    </location>
</feature>
<dbReference type="NCBIfam" id="TIGR00254">
    <property type="entry name" value="GGDEF"/>
    <property type="match status" value="1"/>
</dbReference>
<dbReference type="SUPFAM" id="SSF158472">
    <property type="entry name" value="HAMP domain-like"/>
    <property type="match status" value="1"/>
</dbReference>
<dbReference type="Pfam" id="PF13426">
    <property type="entry name" value="PAS_9"/>
    <property type="match status" value="2"/>
</dbReference>
<proteinExistence type="predicted"/>
<dbReference type="GO" id="GO:0016020">
    <property type="term" value="C:membrane"/>
    <property type="evidence" value="ECO:0007669"/>
    <property type="project" value="UniProtKB-SubCell"/>
</dbReference>
<dbReference type="Pfam" id="PF08448">
    <property type="entry name" value="PAS_4"/>
    <property type="match status" value="1"/>
</dbReference>
<dbReference type="PROSITE" id="PS50885">
    <property type="entry name" value="HAMP"/>
    <property type="match status" value="1"/>
</dbReference>
<keyword evidence="6" id="KW-0067">ATP-binding</keyword>
<dbReference type="RefSeq" id="WP_212785188.1">
    <property type="nucleotide sequence ID" value="NZ_AP019536.1"/>
</dbReference>
<dbReference type="PANTHER" id="PTHR44757:SF2">
    <property type="entry name" value="BIOFILM ARCHITECTURE MAINTENANCE PROTEIN MBAA"/>
    <property type="match status" value="1"/>
</dbReference>
<keyword evidence="7" id="KW-0902">Two-component regulatory system</keyword>
<keyword evidence="9" id="KW-0472">Membrane</keyword>
<sequence length="1364" mass="153525">MKLHDFRLSTRITATALILVAAASLVTMYIEEARLQDVYLSERRADLEEISHAEKLRLTQAIDALRQSLLFLSDTPPVSGILRAVQNNGYDTRDGDTQARWEARLQQVFTAFSNSHPGYDHIRYIGVADGGRELVRVEQRGGKAEVIPPAELKARDEQDYFKSTLNLRPGQVYFSAFEFNREDVPVGQAARLIVRAASPVYAGDGNIFGMVVVDMDVAELLKFATLGLPPGVQTYVANRDGVYLLHPETERSTASAPGRKDEASRDFPTLKSLFDLRVPSYLPLHAAATRDMSGYVAAERIHFDSGNPARFLLLAYHIPAAVAARQVASIPVIQVAGGFAAMLLVGGLVLLMLRRTFTPLEQLTATADKIAAGDYGVQLPKDGGGEIGSLLNAFNAMLDSLSQRELEIYRINVGLEQQVAERTRQLEETNDRLREEMRERERAVEVIRREHDFREEMIESLPGIFYMIDASGRFSMWNDNLERVLHCSADELSQSHPLDFFEGVDRAAIESSIRKVFEEGEATVDAVLVARDGKKTPYHFTGRRIERDGEPVLVGLGIDIAERQRILHETEMLLRRNQVLMLTSMDGIHVMDMQGDLVASNDAFCRMLGYSREEVAKLNVADWDVQWSAVELREKFKELIGKNAMFESVHRRKDGSLINVEISAAGVELDGTQYLYASSRDITARKRAEAVLVQHKAVLDTAQDGFWMADERGYLLEVNEAYARMSGYSVEELMGMHIGQLEAKEQAEEVTAHIDKIIAQGADRFESRHRCKDGHEIDVEVSVTFMPESRRFFVFCHDITRRKQAEQALRVAATTFETHDAIVITDADANIIRVNQAYTDITGYGAEEVLGRNPRIMKSGRHDKDFYTGMWQQLLHTGSWAGEIWDRRKNKQIYPKWLTITAVKDEHQEITNYVGIFSDITARKQAEEEIRNLAFYDALTKLPNRRLFLDRFRAALPASARHRNYGAVLFIDMDKFKSLNDTLGHDYGDMMLVDVARRIKSCVRESDTVARLGGDEFVVLIEEVSRNAEDAAHKVGLVAEKIRETLAQPYRLKEHEHHSSPSIGISLYLGNESPVEELLHHADMAMYQAKDSGRNAVRFFDPLMQENVANHAALEHDLRHAIAKQQLQLYYQIQVDSSNRPIGAEALLRWQHPQRGLVMPAQVIPVAEESTLIIDIGQWVLDTACRQLALWGGNERTRNLTLAVNISAKQFALPDFVDKVDKLLMAHRVKPERLKLELTESMVLADLAGTVDKMRALRQLGVSLSMDDFGTGYSSLSYLKQLPLDQLKIDQSFIHGIVSDGSDALLVQTIIDLATSFHLNVIAEGVESEAQLAFLKHHECMAYQGYLFSKPVPIGEFEALLEQM</sequence>
<keyword evidence="3" id="KW-0808">Transferase</keyword>
<dbReference type="SUPFAM" id="SSF55785">
    <property type="entry name" value="PYP-like sensor domain (PAS domain)"/>
    <property type="match status" value="4"/>
</dbReference>
<dbReference type="Pfam" id="PF00563">
    <property type="entry name" value="EAL"/>
    <property type="match status" value="1"/>
</dbReference>
<dbReference type="InterPro" id="IPR052155">
    <property type="entry name" value="Biofilm_reg_signaling"/>
</dbReference>
<dbReference type="SMART" id="SM00304">
    <property type="entry name" value="HAMP"/>
    <property type="match status" value="1"/>
</dbReference>
<dbReference type="InterPro" id="IPR001633">
    <property type="entry name" value="EAL_dom"/>
</dbReference>
<keyword evidence="9" id="KW-0812">Transmembrane</keyword>
<dbReference type="InterPro" id="IPR043128">
    <property type="entry name" value="Rev_trsase/Diguanyl_cyclase"/>
</dbReference>
<evidence type="ECO:0000259" key="10">
    <source>
        <dbReference type="PROSITE" id="PS50112"/>
    </source>
</evidence>
<dbReference type="InterPro" id="IPR000014">
    <property type="entry name" value="PAS"/>
</dbReference>
<dbReference type="GO" id="GO:0006355">
    <property type="term" value="P:regulation of DNA-templated transcription"/>
    <property type="evidence" value="ECO:0007669"/>
    <property type="project" value="InterPro"/>
</dbReference>
<dbReference type="InterPro" id="IPR001610">
    <property type="entry name" value="PAC"/>
</dbReference>
<dbReference type="GO" id="GO:0005524">
    <property type="term" value="F:ATP binding"/>
    <property type="evidence" value="ECO:0007669"/>
    <property type="project" value="UniProtKB-KW"/>
</dbReference>
<dbReference type="PROSITE" id="PS50887">
    <property type="entry name" value="GGDEF"/>
    <property type="match status" value="1"/>
</dbReference>
<feature type="domain" description="PAC" evidence="11">
    <location>
        <begin position="880"/>
        <end position="932"/>
    </location>
</feature>
<dbReference type="Gene3D" id="3.20.20.450">
    <property type="entry name" value="EAL domain"/>
    <property type="match status" value="1"/>
</dbReference>
<keyword evidence="5" id="KW-0418">Kinase</keyword>
<organism evidence="15 16">
    <name type="scientific">Ferrigenium kumadai</name>
    <dbReference type="NCBI Taxonomy" id="1682490"/>
    <lineage>
        <taxon>Bacteria</taxon>
        <taxon>Pseudomonadati</taxon>
        <taxon>Pseudomonadota</taxon>
        <taxon>Betaproteobacteria</taxon>
        <taxon>Nitrosomonadales</taxon>
        <taxon>Gallionellaceae</taxon>
        <taxon>Ferrigenium</taxon>
    </lineage>
</organism>
<feature type="transmembrane region" description="Helical" evidence="9">
    <location>
        <begin position="12"/>
        <end position="30"/>
    </location>
</feature>
<dbReference type="CDD" id="cd00130">
    <property type="entry name" value="PAS"/>
    <property type="match status" value="4"/>
</dbReference>
<feature type="domain" description="GGDEF" evidence="14">
    <location>
        <begin position="964"/>
        <end position="1102"/>
    </location>
</feature>
<dbReference type="InterPro" id="IPR013767">
    <property type="entry name" value="PAS_fold"/>
</dbReference>
<dbReference type="InterPro" id="IPR003660">
    <property type="entry name" value="HAMP_dom"/>
</dbReference>
<dbReference type="SUPFAM" id="SSF141868">
    <property type="entry name" value="EAL domain-like"/>
    <property type="match status" value="1"/>
</dbReference>
<dbReference type="KEGG" id="fku:FGKAn22_16190"/>
<dbReference type="NCBIfam" id="TIGR00229">
    <property type="entry name" value="sensory_box"/>
    <property type="match status" value="4"/>
</dbReference>
<evidence type="ECO:0000256" key="5">
    <source>
        <dbReference type="ARBA" id="ARBA00022777"/>
    </source>
</evidence>
<dbReference type="Pfam" id="PF21623">
    <property type="entry name" value="HK_sensor_dom_bact"/>
    <property type="match status" value="1"/>
</dbReference>
<dbReference type="Pfam" id="PF00990">
    <property type="entry name" value="GGDEF"/>
    <property type="match status" value="1"/>
</dbReference>
<name>A0AAN1T0H5_9PROT</name>
<dbReference type="CDD" id="cd01948">
    <property type="entry name" value="EAL"/>
    <property type="match status" value="1"/>
</dbReference>
<dbReference type="CDD" id="cd06225">
    <property type="entry name" value="HAMP"/>
    <property type="match status" value="1"/>
</dbReference>
<evidence type="ECO:0000313" key="16">
    <source>
        <dbReference type="Proteomes" id="UP001319121"/>
    </source>
</evidence>
<dbReference type="GO" id="GO:0016301">
    <property type="term" value="F:kinase activity"/>
    <property type="evidence" value="ECO:0007669"/>
    <property type="project" value="UniProtKB-KW"/>
</dbReference>
<dbReference type="SMART" id="SM00267">
    <property type="entry name" value="GGDEF"/>
    <property type="match status" value="1"/>
</dbReference>
<evidence type="ECO:0000259" key="13">
    <source>
        <dbReference type="PROSITE" id="PS50885"/>
    </source>
</evidence>